<evidence type="ECO:0000313" key="2">
    <source>
        <dbReference type="Proteomes" id="UP000050795"/>
    </source>
</evidence>
<dbReference type="AlphaFoldDB" id="A0AA85KEI6"/>
<dbReference type="CDD" id="cd03670">
    <property type="entry name" value="NUDIX_ADPRase_Nudt9"/>
    <property type="match status" value="1"/>
</dbReference>
<dbReference type="Pfam" id="PF25969">
    <property type="entry name" value="NUDT9_N"/>
    <property type="match status" value="1"/>
</dbReference>
<dbReference type="Proteomes" id="UP000050795">
    <property type="component" value="Unassembled WGS sequence"/>
</dbReference>
<evidence type="ECO:0000313" key="3">
    <source>
        <dbReference type="WBParaSite" id="TREG1_77640.1"/>
    </source>
</evidence>
<evidence type="ECO:0000259" key="1">
    <source>
        <dbReference type="PROSITE" id="PS51462"/>
    </source>
</evidence>
<dbReference type="InterPro" id="IPR015797">
    <property type="entry name" value="NUDIX_hydrolase-like_dom_sf"/>
</dbReference>
<protein>
    <recommendedName>
        <fullName evidence="1">Nudix hydrolase domain-containing protein</fullName>
    </recommendedName>
</protein>
<feature type="domain" description="Nudix hydrolase" evidence="1">
    <location>
        <begin position="141"/>
        <end position="296"/>
    </location>
</feature>
<dbReference type="PROSITE" id="PS51462">
    <property type="entry name" value="NUDIX"/>
    <property type="match status" value="1"/>
</dbReference>
<accession>A0AA85KEI6</accession>
<dbReference type="GO" id="GO:0047631">
    <property type="term" value="F:ADP-ribose diphosphatase activity"/>
    <property type="evidence" value="ECO:0007669"/>
    <property type="project" value="InterPro"/>
</dbReference>
<name>A0AA85KEI6_TRIRE</name>
<dbReference type="PANTHER" id="PTHR13030:SF8">
    <property type="entry name" value="ADP-RIBOSE PYROPHOSPHATASE, MITOCHONDRIAL"/>
    <property type="match status" value="1"/>
</dbReference>
<dbReference type="Gene3D" id="3.90.79.10">
    <property type="entry name" value="Nucleoside Triphosphate Pyrophosphohydrolase"/>
    <property type="match status" value="1"/>
</dbReference>
<dbReference type="InterPro" id="IPR039989">
    <property type="entry name" value="NUDT9"/>
</dbReference>
<dbReference type="InterPro" id="IPR000086">
    <property type="entry name" value="NUDIX_hydrolase_dom"/>
</dbReference>
<proteinExistence type="predicted"/>
<sequence>MVFIFQTFNNIYKMSTKVLNKLHVKCRNSVYPRTSDIQRFPVPDDKVDWNVSWPEYQPVAYTTPGISKKPWADPDIQHDKNAVIQFNKIDGILDRTSFMGPYKFSADGLPLNPCGRTGITGRGVLGRWGPNHAADPIVTRWKTDESGNRCYDPSTKHPILQFVSIRRKDSGEWAIPGGMVDAGEQYTSTLKREFSEEALNSTTASAEELQKIKKRVDDAFQHGVEIYKGYVDDPRNTDNAWMETVAVNFHDEQGDSLALFPLTAGDDADAVRWTDISSELRLYASHRDFIQLVASLRNAKW</sequence>
<reference evidence="2" key="1">
    <citation type="submission" date="2022-06" db="EMBL/GenBank/DDBJ databases">
        <authorList>
            <person name="Berger JAMES D."/>
            <person name="Berger JAMES D."/>
        </authorList>
    </citation>
    <scope>NUCLEOTIDE SEQUENCE [LARGE SCALE GENOMIC DNA]</scope>
</reference>
<dbReference type="PANTHER" id="PTHR13030">
    <property type="entry name" value="NUDIX HYDROLASE"/>
    <property type="match status" value="1"/>
</dbReference>
<organism evidence="2 3">
    <name type="scientific">Trichobilharzia regenti</name>
    <name type="common">Nasal bird schistosome</name>
    <dbReference type="NCBI Taxonomy" id="157069"/>
    <lineage>
        <taxon>Eukaryota</taxon>
        <taxon>Metazoa</taxon>
        <taxon>Spiralia</taxon>
        <taxon>Lophotrochozoa</taxon>
        <taxon>Platyhelminthes</taxon>
        <taxon>Trematoda</taxon>
        <taxon>Digenea</taxon>
        <taxon>Strigeidida</taxon>
        <taxon>Schistosomatoidea</taxon>
        <taxon>Schistosomatidae</taxon>
        <taxon>Trichobilharzia</taxon>
    </lineage>
</organism>
<dbReference type="FunFam" id="3.90.79.10:FF:000021">
    <property type="entry name" value="ADP-ribose pyrophosphatase, mitochondrial isoform X1"/>
    <property type="match status" value="1"/>
</dbReference>
<reference evidence="3" key="2">
    <citation type="submission" date="2023-11" db="UniProtKB">
        <authorList>
            <consortium name="WormBaseParasite"/>
        </authorList>
    </citation>
    <scope>IDENTIFICATION</scope>
</reference>
<dbReference type="Pfam" id="PF00293">
    <property type="entry name" value="NUDIX"/>
    <property type="match status" value="1"/>
</dbReference>
<keyword evidence="2" id="KW-1185">Reference proteome</keyword>
<dbReference type="SUPFAM" id="SSF55811">
    <property type="entry name" value="Nudix"/>
    <property type="match status" value="1"/>
</dbReference>
<dbReference type="WBParaSite" id="TREG1_77640.1">
    <property type="protein sequence ID" value="TREG1_77640.1"/>
    <property type="gene ID" value="TREG1_77640"/>
</dbReference>